<keyword evidence="5" id="KW-0418">Kinase</keyword>
<evidence type="ECO:0000256" key="1">
    <source>
        <dbReference type="ARBA" id="ARBA00000085"/>
    </source>
</evidence>
<feature type="transmembrane region" description="Helical" evidence="7">
    <location>
        <begin position="123"/>
        <end position="142"/>
    </location>
</feature>
<dbReference type="RefSeq" id="WP_379735477.1">
    <property type="nucleotide sequence ID" value="NZ_JBHRVV010000001.1"/>
</dbReference>
<dbReference type="PRINTS" id="PR00344">
    <property type="entry name" value="BCTRLSENSOR"/>
</dbReference>
<evidence type="ECO:0000313" key="12">
    <source>
        <dbReference type="EMBL" id="MFC3458985.1"/>
    </source>
</evidence>
<feature type="transmembrane region" description="Helical" evidence="7">
    <location>
        <begin position="191"/>
        <end position="209"/>
    </location>
</feature>
<evidence type="ECO:0000256" key="2">
    <source>
        <dbReference type="ARBA" id="ARBA00012438"/>
    </source>
</evidence>
<dbReference type="InterPro" id="IPR011006">
    <property type="entry name" value="CheY-like_superfamily"/>
</dbReference>
<evidence type="ECO:0000256" key="3">
    <source>
        <dbReference type="ARBA" id="ARBA00022553"/>
    </source>
</evidence>
<keyword evidence="7" id="KW-0812">Transmembrane</keyword>
<dbReference type="CDD" id="cd00075">
    <property type="entry name" value="HATPase"/>
    <property type="match status" value="1"/>
</dbReference>
<dbReference type="InterPro" id="IPR035965">
    <property type="entry name" value="PAS-like_dom_sf"/>
</dbReference>
<dbReference type="NCBIfam" id="TIGR00229">
    <property type="entry name" value="sensory_box"/>
    <property type="match status" value="1"/>
</dbReference>
<dbReference type="Pfam" id="PF00512">
    <property type="entry name" value="HisKA"/>
    <property type="match status" value="1"/>
</dbReference>
<dbReference type="InterPro" id="IPR005467">
    <property type="entry name" value="His_kinase_dom"/>
</dbReference>
<evidence type="ECO:0000256" key="4">
    <source>
        <dbReference type="ARBA" id="ARBA00022679"/>
    </source>
</evidence>
<evidence type="ECO:0000259" key="8">
    <source>
        <dbReference type="PROSITE" id="PS50109"/>
    </source>
</evidence>
<feature type="transmembrane region" description="Helical" evidence="7">
    <location>
        <begin position="22"/>
        <end position="44"/>
    </location>
</feature>
<dbReference type="Pfam" id="PF02518">
    <property type="entry name" value="HATPase_c"/>
    <property type="match status" value="1"/>
</dbReference>
<keyword evidence="7" id="KW-1133">Transmembrane helix</keyword>
<evidence type="ECO:0000256" key="6">
    <source>
        <dbReference type="PROSITE-ProRule" id="PRU00169"/>
    </source>
</evidence>
<evidence type="ECO:0000259" key="10">
    <source>
        <dbReference type="PROSITE" id="PS50112"/>
    </source>
</evidence>
<gene>
    <name evidence="12" type="ORF">ACFOPH_12135</name>
</gene>
<dbReference type="InterPro" id="IPR003661">
    <property type="entry name" value="HisK_dim/P_dom"/>
</dbReference>
<comment type="caution">
    <text evidence="12">The sequence shown here is derived from an EMBL/GenBank/DDBJ whole genome shotgun (WGS) entry which is preliminary data.</text>
</comment>
<dbReference type="SMART" id="SM00388">
    <property type="entry name" value="HisKA"/>
    <property type="match status" value="1"/>
</dbReference>
<reference evidence="13" key="1">
    <citation type="journal article" date="2019" name="Int. J. Syst. Evol. Microbiol.">
        <title>The Global Catalogue of Microorganisms (GCM) 10K type strain sequencing project: providing services to taxonomists for standard genome sequencing and annotation.</title>
        <authorList>
            <consortium name="The Broad Institute Genomics Platform"/>
            <consortium name="The Broad Institute Genome Sequencing Center for Infectious Disease"/>
            <person name="Wu L."/>
            <person name="Ma J."/>
        </authorList>
    </citation>
    <scope>NUCLEOTIDE SEQUENCE [LARGE SCALE GENOMIC DNA]</scope>
    <source>
        <strain evidence="13">CCM 7480</strain>
    </source>
</reference>
<keyword evidence="13" id="KW-1185">Reference proteome</keyword>
<dbReference type="PROSITE" id="PS50110">
    <property type="entry name" value="RESPONSE_REGULATORY"/>
    <property type="match status" value="1"/>
</dbReference>
<dbReference type="SUPFAM" id="SSF52172">
    <property type="entry name" value="CheY-like"/>
    <property type="match status" value="1"/>
</dbReference>
<dbReference type="SUPFAM" id="SSF55874">
    <property type="entry name" value="ATPase domain of HSP90 chaperone/DNA topoisomerase II/histidine kinase"/>
    <property type="match status" value="1"/>
</dbReference>
<comment type="catalytic activity">
    <reaction evidence="1">
        <text>ATP + protein L-histidine = ADP + protein N-phospho-L-histidine.</text>
        <dbReference type="EC" id="2.7.13.3"/>
    </reaction>
</comment>
<dbReference type="InterPro" id="IPR000700">
    <property type="entry name" value="PAS-assoc_C"/>
</dbReference>
<feature type="domain" description="PAC" evidence="11">
    <location>
        <begin position="488"/>
        <end position="540"/>
    </location>
</feature>
<dbReference type="PROSITE" id="PS50109">
    <property type="entry name" value="HIS_KIN"/>
    <property type="match status" value="1"/>
</dbReference>
<dbReference type="PROSITE" id="PS50112">
    <property type="entry name" value="PAS"/>
    <property type="match status" value="1"/>
</dbReference>
<dbReference type="Gene3D" id="3.30.565.10">
    <property type="entry name" value="Histidine kinase-like ATPase, C-terminal domain"/>
    <property type="match status" value="1"/>
</dbReference>
<name>A0ABV7PJZ5_9BURK</name>
<feature type="transmembrane region" description="Helical" evidence="7">
    <location>
        <begin position="50"/>
        <end position="73"/>
    </location>
</feature>
<dbReference type="Gene3D" id="3.40.50.2300">
    <property type="match status" value="1"/>
</dbReference>
<dbReference type="Gene3D" id="1.10.287.130">
    <property type="match status" value="1"/>
</dbReference>
<dbReference type="Proteomes" id="UP001595665">
    <property type="component" value="Unassembled WGS sequence"/>
</dbReference>
<dbReference type="SMART" id="SM00448">
    <property type="entry name" value="REC"/>
    <property type="match status" value="1"/>
</dbReference>
<dbReference type="InterPro" id="IPR000014">
    <property type="entry name" value="PAS"/>
</dbReference>
<dbReference type="SUPFAM" id="SSF55785">
    <property type="entry name" value="PYP-like sensor domain (PAS domain)"/>
    <property type="match status" value="2"/>
</dbReference>
<organism evidence="12 13">
    <name type="scientific">Massilia haematophila</name>
    <dbReference type="NCBI Taxonomy" id="457923"/>
    <lineage>
        <taxon>Bacteria</taxon>
        <taxon>Pseudomonadati</taxon>
        <taxon>Pseudomonadota</taxon>
        <taxon>Betaproteobacteria</taxon>
        <taxon>Burkholderiales</taxon>
        <taxon>Oxalobacteraceae</taxon>
        <taxon>Telluria group</taxon>
        <taxon>Massilia</taxon>
    </lineage>
</organism>
<dbReference type="SMART" id="SM00091">
    <property type="entry name" value="PAS"/>
    <property type="match status" value="1"/>
</dbReference>
<evidence type="ECO:0000313" key="13">
    <source>
        <dbReference type="Proteomes" id="UP001595665"/>
    </source>
</evidence>
<dbReference type="InterPro" id="IPR001610">
    <property type="entry name" value="PAC"/>
</dbReference>
<feature type="domain" description="PAC" evidence="11">
    <location>
        <begin position="357"/>
        <end position="411"/>
    </location>
</feature>
<dbReference type="SMART" id="SM00387">
    <property type="entry name" value="HATPase_c"/>
    <property type="match status" value="1"/>
</dbReference>
<feature type="domain" description="Histidine kinase" evidence="8">
    <location>
        <begin position="551"/>
        <end position="769"/>
    </location>
</feature>
<dbReference type="InterPro" id="IPR036890">
    <property type="entry name" value="HATPase_C_sf"/>
</dbReference>
<dbReference type="InterPro" id="IPR001789">
    <property type="entry name" value="Sig_transdc_resp-reg_receiver"/>
</dbReference>
<feature type="transmembrane region" description="Helical" evidence="7">
    <location>
        <begin position="247"/>
        <end position="266"/>
    </location>
</feature>
<dbReference type="InterPro" id="IPR004358">
    <property type="entry name" value="Sig_transdc_His_kin-like_C"/>
</dbReference>
<feature type="modified residue" description="4-aspartylphosphate" evidence="6">
    <location>
        <position position="839"/>
    </location>
</feature>
<dbReference type="InterPro" id="IPR003594">
    <property type="entry name" value="HATPase_dom"/>
</dbReference>
<proteinExistence type="predicted"/>
<dbReference type="EMBL" id="JBHRVV010000001">
    <property type="protein sequence ID" value="MFC3458985.1"/>
    <property type="molecule type" value="Genomic_DNA"/>
</dbReference>
<keyword evidence="3 6" id="KW-0597">Phosphoprotein</keyword>
<dbReference type="Pfam" id="PF00072">
    <property type="entry name" value="Response_reg"/>
    <property type="match status" value="1"/>
</dbReference>
<feature type="transmembrane region" description="Helical" evidence="7">
    <location>
        <begin position="82"/>
        <end position="103"/>
    </location>
</feature>
<feature type="domain" description="PAS" evidence="10">
    <location>
        <begin position="412"/>
        <end position="484"/>
    </location>
</feature>
<dbReference type="Pfam" id="PF08447">
    <property type="entry name" value="PAS_3"/>
    <property type="match status" value="1"/>
</dbReference>
<dbReference type="InterPro" id="IPR013655">
    <property type="entry name" value="PAS_fold_3"/>
</dbReference>
<protein>
    <recommendedName>
        <fullName evidence="2">histidine kinase</fullName>
        <ecNumber evidence="2">2.7.13.3</ecNumber>
    </recommendedName>
</protein>
<dbReference type="CDD" id="cd00130">
    <property type="entry name" value="PAS"/>
    <property type="match status" value="1"/>
</dbReference>
<sequence>MPLSIETDLVDLANRRLQKSQWVVIVLVLSAGIAGYIAVLPYVGKLVSPALGTIAMQSVGLAITNLLTALLLLGQLQLRRSVAVSLLSFGYFVSSVCACVYTFLFPELIAFSEVSESIQLNDWLYLIWHGTFSLAVLGYALTSMELSGPLLRRQLIVLVFILSVAGVAVLSGLDTIVPALAANRHAANYEIGISVVILISLWGFAAVLAKRPCTLLDGWLSVAMLTWIFDVALATSFENQSFDLGFYVGRLASLLGSILMLGILGMENLTMNARLRAAVDSIIEVRVREKSNTLLAAVLRKLPEGVFVFDESRDSPIINERGMALISTRATGNEGGHGNSSFMDLVVAQARRVGAQGSFEGQIMELFDDDAKRVVSVSGTAIHDAAGGLAAKVVVVNDVTERIQADQALQRYLARLQALLENTPLTAVEWDRDRIVRRWSKRAEELFGYSAAEVIGKSIDTLKFVHPDDIPAVHAIAEALISGEANYIKSENRNLTRDGRVIECEWHNSVLRDESGEVDALFSLALDITERKTAMEQVKEAEQRKDTFIATLAHELRNPLAPIANAASLLLSQGADPARVTWIASMISRQSTRMARLLDDLLDVSRISRGKIQLRKELVDMTSLVHEALQVSMPLLEAARHHVEVKLPDGPIWVNADPVRIAQIMSNLLNNSAKYTPPGGRIEVQLQAADQSCAFIVRDNGIGIESKMLPHVFEAFVQVGSARHLAQGGLGIGLSLSRGLAELHGGTLTVKSEGKNKGCTFTFDLPLAANQQAAFAPSTNDAATSKLNTTILVADDNVDAADSLALLLRARGADVAVAYDGDQALQMFSERRFDVAILDLGMPCTDGLQVARQLTLISPRPFLIALTGRARKEDLAESASAGFDEHLIKPVDPEHLVAVLRRVSS</sequence>
<dbReference type="SUPFAM" id="SSF47384">
    <property type="entry name" value="Homodimeric domain of signal transducing histidine kinase"/>
    <property type="match status" value="1"/>
</dbReference>
<evidence type="ECO:0000259" key="11">
    <source>
        <dbReference type="PROSITE" id="PS50113"/>
    </source>
</evidence>
<keyword evidence="7" id="KW-0472">Membrane</keyword>
<dbReference type="CDD" id="cd00082">
    <property type="entry name" value="HisKA"/>
    <property type="match status" value="1"/>
</dbReference>
<dbReference type="SMART" id="SM00086">
    <property type="entry name" value="PAC"/>
    <property type="match status" value="2"/>
</dbReference>
<dbReference type="PROSITE" id="PS50113">
    <property type="entry name" value="PAC"/>
    <property type="match status" value="2"/>
</dbReference>
<dbReference type="Gene3D" id="3.30.450.20">
    <property type="entry name" value="PAS domain"/>
    <property type="match status" value="2"/>
</dbReference>
<feature type="domain" description="Response regulatory" evidence="9">
    <location>
        <begin position="790"/>
        <end position="904"/>
    </location>
</feature>
<feature type="transmembrane region" description="Helical" evidence="7">
    <location>
        <begin position="154"/>
        <end position="171"/>
    </location>
</feature>
<dbReference type="InterPro" id="IPR036097">
    <property type="entry name" value="HisK_dim/P_sf"/>
</dbReference>
<accession>A0ABV7PJZ5</accession>
<dbReference type="EC" id="2.7.13.3" evidence="2"/>
<evidence type="ECO:0000256" key="7">
    <source>
        <dbReference type="SAM" id="Phobius"/>
    </source>
</evidence>
<dbReference type="PANTHER" id="PTHR43047">
    <property type="entry name" value="TWO-COMPONENT HISTIDINE PROTEIN KINASE"/>
    <property type="match status" value="1"/>
</dbReference>
<evidence type="ECO:0000259" key="9">
    <source>
        <dbReference type="PROSITE" id="PS50110"/>
    </source>
</evidence>
<evidence type="ECO:0000256" key="5">
    <source>
        <dbReference type="ARBA" id="ARBA00022777"/>
    </source>
</evidence>
<dbReference type="PANTHER" id="PTHR43047:SF72">
    <property type="entry name" value="OSMOSENSING HISTIDINE PROTEIN KINASE SLN1"/>
    <property type="match status" value="1"/>
</dbReference>
<keyword evidence="4" id="KW-0808">Transferase</keyword>